<keyword evidence="3" id="KW-1185">Reference proteome</keyword>
<reference evidence="2" key="1">
    <citation type="submission" date="2017-07" db="EMBL/GenBank/DDBJ databases">
        <title>Taro Niue Genome Assembly and Annotation.</title>
        <authorList>
            <person name="Atibalentja N."/>
            <person name="Keating K."/>
            <person name="Fields C.J."/>
        </authorList>
    </citation>
    <scope>NUCLEOTIDE SEQUENCE</scope>
    <source>
        <strain evidence="2">Niue_2</strain>
        <tissue evidence="2">Leaf</tissue>
    </source>
</reference>
<comment type="caution">
    <text evidence="2">The sequence shown here is derived from an EMBL/GenBank/DDBJ whole genome shotgun (WGS) entry which is preliminary data.</text>
</comment>
<feature type="signal peptide" evidence="1">
    <location>
        <begin position="1"/>
        <end position="34"/>
    </location>
</feature>
<evidence type="ECO:0000313" key="2">
    <source>
        <dbReference type="EMBL" id="MQL93996.1"/>
    </source>
</evidence>
<name>A0A843VFS9_COLES</name>
<evidence type="ECO:0000256" key="1">
    <source>
        <dbReference type="SAM" id="SignalP"/>
    </source>
</evidence>
<organism evidence="2 3">
    <name type="scientific">Colocasia esculenta</name>
    <name type="common">Wild taro</name>
    <name type="synonym">Arum esculentum</name>
    <dbReference type="NCBI Taxonomy" id="4460"/>
    <lineage>
        <taxon>Eukaryota</taxon>
        <taxon>Viridiplantae</taxon>
        <taxon>Streptophyta</taxon>
        <taxon>Embryophyta</taxon>
        <taxon>Tracheophyta</taxon>
        <taxon>Spermatophyta</taxon>
        <taxon>Magnoliopsida</taxon>
        <taxon>Liliopsida</taxon>
        <taxon>Araceae</taxon>
        <taxon>Aroideae</taxon>
        <taxon>Colocasieae</taxon>
        <taxon>Colocasia</taxon>
    </lineage>
</organism>
<evidence type="ECO:0000313" key="3">
    <source>
        <dbReference type="Proteomes" id="UP000652761"/>
    </source>
</evidence>
<accession>A0A843VFS9</accession>
<gene>
    <name evidence="2" type="ORF">Taro_026644</name>
</gene>
<feature type="chain" id="PRO_5032741692" description="Secreted protein" evidence="1">
    <location>
        <begin position="35"/>
        <end position="70"/>
    </location>
</feature>
<proteinExistence type="predicted"/>
<evidence type="ECO:0008006" key="4">
    <source>
        <dbReference type="Google" id="ProtNLM"/>
    </source>
</evidence>
<protein>
    <recommendedName>
        <fullName evidence="4">Secreted protein</fullName>
    </recommendedName>
</protein>
<dbReference type="Proteomes" id="UP000652761">
    <property type="component" value="Unassembled WGS sequence"/>
</dbReference>
<dbReference type="PROSITE" id="PS51257">
    <property type="entry name" value="PROKAR_LIPOPROTEIN"/>
    <property type="match status" value="1"/>
</dbReference>
<dbReference type="EMBL" id="NMUH01001619">
    <property type="protein sequence ID" value="MQL93996.1"/>
    <property type="molecule type" value="Genomic_DNA"/>
</dbReference>
<keyword evidence="1" id="KW-0732">Signal</keyword>
<sequence length="70" mass="7281">MASRCPSLHGGCSLAVSSSVGLASLASWVVLSGCRVLTPDCCFYNPFLGSIRGGTGQEANLMLQTPVRFC</sequence>
<dbReference type="AlphaFoldDB" id="A0A843VFS9"/>